<dbReference type="Proteomes" id="UP000298652">
    <property type="component" value="Chromosome 9"/>
</dbReference>
<dbReference type="Gramene" id="TKV95985">
    <property type="protein sequence ID" value="TKV95985"/>
    <property type="gene ID" value="SEVIR_9G399500v2"/>
</dbReference>
<name>A0A4V6D1Y5_SETVI</name>
<reference evidence="1" key="1">
    <citation type="submission" date="2019-03" db="EMBL/GenBank/DDBJ databases">
        <title>WGS assembly of Setaria viridis.</title>
        <authorList>
            <person name="Huang P."/>
            <person name="Jenkins J."/>
            <person name="Grimwood J."/>
            <person name="Barry K."/>
            <person name="Healey A."/>
            <person name="Mamidi S."/>
            <person name="Sreedasyam A."/>
            <person name="Shu S."/>
            <person name="Feldman M."/>
            <person name="Wu J."/>
            <person name="Yu Y."/>
            <person name="Chen C."/>
            <person name="Johnson J."/>
            <person name="Rokhsar D."/>
            <person name="Baxter I."/>
            <person name="Schmutz J."/>
            <person name="Brutnell T."/>
            <person name="Kellogg E."/>
        </authorList>
    </citation>
    <scope>NUCLEOTIDE SEQUENCE [LARGE SCALE GENOMIC DNA]</scope>
</reference>
<evidence type="ECO:0000313" key="1">
    <source>
        <dbReference type="EMBL" id="TKV95985.1"/>
    </source>
</evidence>
<sequence length="117" mass="12544">MENMAALKVATRMVTGAEDVARCCAAARSGLPGRRMTTTRGPLLELVAAPARRPVRRRGGSERRPSMRRWSASFTVVMARGAEDARAILVAAPAFSMGNGRGYTIPIRELGNCSSSH</sequence>
<gene>
    <name evidence="1" type="ORF">SEVIR_9G399500v2</name>
</gene>
<dbReference type="AlphaFoldDB" id="A0A4V6D1Y5"/>
<accession>A0A4V6D1Y5</accession>
<protein>
    <submittedName>
        <fullName evidence="1">Uncharacterized protein</fullName>
    </submittedName>
</protein>
<evidence type="ECO:0000313" key="2">
    <source>
        <dbReference type="Proteomes" id="UP000298652"/>
    </source>
</evidence>
<keyword evidence="2" id="KW-1185">Reference proteome</keyword>
<proteinExistence type="predicted"/>
<organism evidence="1 2">
    <name type="scientific">Setaria viridis</name>
    <name type="common">Green bristlegrass</name>
    <name type="synonym">Setaria italica subsp. viridis</name>
    <dbReference type="NCBI Taxonomy" id="4556"/>
    <lineage>
        <taxon>Eukaryota</taxon>
        <taxon>Viridiplantae</taxon>
        <taxon>Streptophyta</taxon>
        <taxon>Embryophyta</taxon>
        <taxon>Tracheophyta</taxon>
        <taxon>Spermatophyta</taxon>
        <taxon>Magnoliopsida</taxon>
        <taxon>Liliopsida</taxon>
        <taxon>Poales</taxon>
        <taxon>Poaceae</taxon>
        <taxon>PACMAD clade</taxon>
        <taxon>Panicoideae</taxon>
        <taxon>Panicodae</taxon>
        <taxon>Paniceae</taxon>
        <taxon>Cenchrinae</taxon>
        <taxon>Setaria</taxon>
    </lineage>
</organism>
<dbReference type="EMBL" id="CM016560">
    <property type="protein sequence ID" value="TKV95985.1"/>
    <property type="molecule type" value="Genomic_DNA"/>
</dbReference>